<dbReference type="SUPFAM" id="SSF52266">
    <property type="entry name" value="SGNH hydrolase"/>
    <property type="match status" value="1"/>
</dbReference>
<proteinExistence type="predicted"/>
<feature type="chain" id="PRO_5045306646" evidence="1">
    <location>
        <begin position="25"/>
        <end position="245"/>
    </location>
</feature>
<accession>A0ABY4JMT2</accession>
<dbReference type="Gene3D" id="3.40.50.1110">
    <property type="entry name" value="SGNH hydrolase"/>
    <property type="match status" value="1"/>
</dbReference>
<evidence type="ECO:0000313" key="3">
    <source>
        <dbReference type="EMBL" id="UPM55153.1"/>
    </source>
</evidence>
<feature type="domain" description="SGNH hydrolase-type esterase" evidence="2">
    <location>
        <begin position="35"/>
        <end position="232"/>
    </location>
</feature>
<keyword evidence="4" id="KW-1185">Reference proteome</keyword>
<dbReference type="EMBL" id="CP096034">
    <property type="protein sequence ID" value="UPM55153.1"/>
    <property type="molecule type" value="Genomic_DNA"/>
</dbReference>
<evidence type="ECO:0000313" key="4">
    <source>
        <dbReference type="Proteomes" id="UP000830639"/>
    </source>
</evidence>
<name>A0ABY4JMT2_9BACI</name>
<dbReference type="PANTHER" id="PTHR30383:SF27">
    <property type="entry name" value="SPORE GERMINATION LIPASE LIPC"/>
    <property type="match status" value="1"/>
</dbReference>
<dbReference type="InterPro" id="IPR013830">
    <property type="entry name" value="SGNH_hydro"/>
</dbReference>
<keyword evidence="1" id="KW-0732">Signal</keyword>
<evidence type="ECO:0000259" key="2">
    <source>
        <dbReference type="Pfam" id="PF13472"/>
    </source>
</evidence>
<dbReference type="Pfam" id="PF13472">
    <property type="entry name" value="Lipase_GDSL_2"/>
    <property type="match status" value="1"/>
</dbReference>
<reference evidence="3 4" key="1">
    <citation type="submission" date="2022-04" db="EMBL/GenBank/DDBJ databases">
        <title>Mechanism of arsenic methylation and mitigation arsenic toxicity by Bacillus sp. LH14 from an Arsenic-Contaminated Paddy Soil.</title>
        <authorList>
            <person name="Wang D."/>
        </authorList>
    </citation>
    <scope>NUCLEOTIDE SEQUENCE [LARGE SCALE GENOMIC DNA]</scope>
    <source>
        <strain evidence="3 4">LH14</strain>
    </source>
</reference>
<organism evidence="3 4">
    <name type="scientific">Gottfriedia acidiceleris</name>
    <dbReference type="NCBI Taxonomy" id="371036"/>
    <lineage>
        <taxon>Bacteria</taxon>
        <taxon>Bacillati</taxon>
        <taxon>Bacillota</taxon>
        <taxon>Bacilli</taxon>
        <taxon>Bacillales</taxon>
        <taxon>Bacillaceae</taxon>
        <taxon>Gottfriedia</taxon>
    </lineage>
</organism>
<dbReference type="InterPro" id="IPR036514">
    <property type="entry name" value="SGNH_hydro_sf"/>
</dbReference>
<dbReference type="InterPro" id="IPR051532">
    <property type="entry name" value="Ester_Hydrolysis_Enzymes"/>
</dbReference>
<feature type="signal peptide" evidence="1">
    <location>
        <begin position="1"/>
        <end position="24"/>
    </location>
</feature>
<dbReference type="Proteomes" id="UP000830639">
    <property type="component" value="Chromosome"/>
</dbReference>
<dbReference type="RefSeq" id="WP_248268204.1">
    <property type="nucleotide sequence ID" value="NZ_CP096034.1"/>
</dbReference>
<protein>
    <submittedName>
        <fullName evidence="3">GDSL-type esterase/lipase family protein</fullName>
    </submittedName>
</protein>
<dbReference type="PANTHER" id="PTHR30383">
    <property type="entry name" value="THIOESTERASE 1/PROTEASE 1/LYSOPHOSPHOLIPASE L1"/>
    <property type="match status" value="1"/>
</dbReference>
<sequence>MKKLLTTISALTLTSTMFSTAAMAQSENAKKSLVALGDSITFGYNLGVNNDHPSKVAFPYIIGQDANLRVRDLGVPGWRTDQLLFSIKNEDTYRDAVRHADYITLDIGNNDLLQALKASNGDSTKLQQSVGAMLPVLLKNLSDTILEIRSLTDAPIVVYNIYNPFQTTDSMYGQGNFLLSNIINKNINNSVNALKANGVSNIVIADAFSTFYNRQSTYVRQNDIHPTIEGQKKLAEIGEAALNLN</sequence>
<evidence type="ECO:0000256" key="1">
    <source>
        <dbReference type="SAM" id="SignalP"/>
    </source>
</evidence>
<gene>
    <name evidence="3" type="ORF">MY490_04750</name>
</gene>